<dbReference type="PANTHER" id="PTHR23416:SF23">
    <property type="entry name" value="ACETYLTRANSFERASE C18B11.09C-RELATED"/>
    <property type="match status" value="1"/>
</dbReference>
<dbReference type="OrthoDB" id="2643438at2"/>
<dbReference type="SUPFAM" id="SSF51161">
    <property type="entry name" value="Trimeric LpxA-like enzymes"/>
    <property type="match status" value="1"/>
</dbReference>
<evidence type="ECO:0008006" key="5">
    <source>
        <dbReference type="Google" id="ProtNLM"/>
    </source>
</evidence>
<dbReference type="Proteomes" id="UP000271573">
    <property type="component" value="Chromosome"/>
</dbReference>
<reference evidence="3 4" key="1">
    <citation type="submission" date="2018-11" db="EMBL/GenBank/DDBJ databases">
        <title>Complete genome sequence of Nocardioides baekrokdamisoli strain KCTC 39748.</title>
        <authorList>
            <person name="Kang S.W."/>
            <person name="Lee K.C."/>
            <person name="Kim K.K."/>
            <person name="Kim J.S."/>
            <person name="Kim D.S."/>
            <person name="Ko S.H."/>
            <person name="Yang S.H."/>
            <person name="Shin Y.K."/>
            <person name="Lee J.S."/>
        </authorList>
    </citation>
    <scope>NUCLEOTIDE SEQUENCE [LARGE SCALE GENOMIC DNA]</scope>
    <source>
        <strain evidence="3 4">KCTC 39748</strain>
    </source>
</reference>
<dbReference type="KEGG" id="nbe:Back2_09390"/>
<dbReference type="GO" id="GO:0008374">
    <property type="term" value="F:O-acyltransferase activity"/>
    <property type="evidence" value="ECO:0007669"/>
    <property type="project" value="TreeGrafter"/>
</dbReference>
<accession>A0A3G9IE66</accession>
<organism evidence="3 4">
    <name type="scientific">Nocardioides baekrokdamisoli</name>
    <dbReference type="NCBI Taxonomy" id="1804624"/>
    <lineage>
        <taxon>Bacteria</taxon>
        <taxon>Bacillati</taxon>
        <taxon>Actinomycetota</taxon>
        <taxon>Actinomycetes</taxon>
        <taxon>Propionibacteriales</taxon>
        <taxon>Nocardioidaceae</taxon>
        <taxon>Nocardioides</taxon>
    </lineage>
</organism>
<evidence type="ECO:0000256" key="1">
    <source>
        <dbReference type="ARBA" id="ARBA00007274"/>
    </source>
</evidence>
<name>A0A3G9IE66_9ACTN</name>
<dbReference type="InterPro" id="IPR011004">
    <property type="entry name" value="Trimer_LpxA-like_sf"/>
</dbReference>
<dbReference type="Gene3D" id="2.160.10.10">
    <property type="entry name" value="Hexapeptide repeat proteins"/>
    <property type="match status" value="1"/>
</dbReference>
<dbReference type="GO" id="GO:0005829">
    <property type="term" value="C:cytosol"/>
    <property type="evidence" value="ECO:0007669"/>
    <property type="project" value="TreeGrafter"/>
</dbReference>
<keyword evidence="2" id="KW-0808">Transferase</keyword>
<dbReference type="AlphaFoldDB" id="A0A3G9IE66"/>
<dbReference type="EMBL" id="AP019307">
    <property type="protein sequence ID" value="BBH16652.1"/>
    <property type="molecule type" value="Genomic_DNA"/>
</dbReference>
<evidence type="ECO:0000256" key="2">
    <source>
        <dbReference type="ARBA" id="ARBA00022679"/>
    </source>
</evidence>
<protein>
    <recommendedName>
        <fullName evidence="5">Acetyltransferase</fullName>
    </recommendedName>
</protein>
<gene>
    <name evidence="3" type="ORF">Back2_09390</name>
</gene>
<dbReference type="InterPro" id="IPR051159">
    <property type="entry name" value="Hexapeptide_acetyltransf"/>
</dbReference>
<proteinExistence type="inferred from homology"/>
<comment type="similarity">
    <text evidence="1">Belongs to the transferase hexapeptide repeat family.</text>
</comment>
<dbReference type="PANTHER" id="PTHR23416">
    <property type="entry name" value="SIALIC ACID SYNTHASE-RELATED"/>
    <property type="match status" value="1"/>
</dbReference>
<evidence type="ECO:0000313" key="3">
    <source>
        <dbReference type="EMBL" id="BBH16652.1"/>
    </source>
</evidence>
<evidence type="ECO:0000313" key="4">
    <source>
        <dbReference type="Proteomes" id="UP000271573"/>
    </source>
</evidence>
<sequence length="241" mass="25926">MTWVLGDEPSQGVRARLLSAGVRQDVLDGLSLREVIDPLPDWWSLQRNHLFVVPDVDLPARLIETMTGIPFADSLFVVASTMEPVASLLVGGDGPVVFFGPEVNLLWGDIYCGAHSEIILNGRTTGTGRTMLDARNGGHIIAQPDQLWADNLYLATDDMHRLEDVATGDRINAFGGRITLGEHVWIARDAVVTGNVAVGDGSVIGMRSLVRNQTIPAQAAAAGTPARVIRTGVTWRGEDTP</sequence>
<dbReference type="RefSeq" id="WP_125567208.1">
    <property type="nucleotide sequence ID" value="NZ_AP019307.1"/>
</dbReference>
<keyword evidence="4" id="KW-1185">Reference proteome</keyword>